<feature type="compositionally biased region" description="Gly residues" evidence="18">
    <location>
        <begin position="1"/>
        <end position="24"/>
    </location>
</feature>
<keyword evidence="8" id="KW-0347">Helicase</keyword>
<dbReference type="Pfam" id="PF13401">
    <property type="entry name" value="AAA_22"/>
    <property type="match status" value="1"/>
</dbReference>
<dbReference type="InterPro" id="IPR027417">
    <property type="entry name" value="P-loop_NTPase"/>
</dbReference>
<dbReference type="Proteomes" id="UP000636479">
    <property type="component" value="Unassembled WGS sequence"/>
</dbReference>
<dbReference type="RefSeq" id="XP_037216564.1">
    <property type="nucleotide sequence ID" value="XM_037367170.1"/>
</dbReference>
<evidence type="ECO:0000256" key="5">
    <source>
        <dbReference type="ARBA" id="ARBA00022552"/>
    </source>
</evidence>
<dbReference type="EC" id="3.6.4.13" evidence="3"/>
<dbReference type="SUPFAM" id="SSF50447">
    <property type="entry name" value="Translation proteins"/>
    <property type="match status" value="1"/>
</dbReference>
<evidence type="ECO:0000256" key="16">
    <source>
        <dbReference type="ARBA" id="ARBA00047984"/>
    </source>
</evidence>
<keyword evidence="4" id="KW-0690">Ribosome biogenesis</keyword>
<evidence type="ECO:0000256" key="8">
    <source>
        <dbReference type="ARBA" id="ARBA00022806"/>
    </source>
</evidence>
<dbReference type="Gene3D" id="3.40.50.300">
    <property type="entry name" value="P-loop containing nucleotide triphosphate hydrolases"/>
    <property type="match status" value="2"/>
</dbReference>
<evidence type="ECO:0000256" key="13">
    <source>
        <dbReference type="ARBA" id="ARBA00038293"/>
    </source>
</evidence>
<sequence length="866" mass="94700">MSRGAPRGGGFGRGGGRGGGGRGGFQQRDFGPPETVLEMGSFIHAVEDEMLCSSLMPDKVPYFNAPIYLQNKSVIGKVDEILGPINEVYFSVKMGDGMVASSFKKGDKVYIGGDKLLPIERFLPKPKVVGGVTKRGRGQEGEVVGQEDSSPEAEAGHEADSEVIEAEASLVVAGEAHQEGEGGNILIPGTLAPGSSLDRETGDSDGIAVASSLNTQREQLPIFKHRDKLLYAIEKHGVVILVGQTGCGKTTQLPQYLMEAGWAQNGNVIACTQPRRVAATSVASRVANEVGSILGDEIGYTIRFEDVSDKQRTRILYLTDGMLFRETLVDPLLSRYSVIMIDEAHERSIYTDLLLGVLKKFTLLDGEDQYLRFPRIRRKRPSLRIVVSSATLDATSFLHYFTASTSPDEATIVSLEGRMYPVEVAYLDTPTPDYVKTAAQVVWNINLQSGPGDILVFLTGRDDIVRCTEELLELLPTLPRTATRLIPLPLHAGLTTDEQLRVFQPADRGTRKAIIATNIAEASVTIDGVKFVVDSGFVKIRIYNPTTALASLATVPTSQASATQRAGRAGRTSPGICYRLYPKAISDTLSLATPPEITRTDMTTPILQLKSLGIDDLMKFEWVSAPPAESVLRALEGLVAAGMIGEDGRLTVMGEQVAECPVEVGIARMLFSSKEHKCGDEILTIAAMTAVQDVFIIPDGAPGALAELERRKFTAEEGDHLTLLNAYNAFTKYGRSSGWCKSHALSFRAMSRAVSIRAQLKKYMQRFNLPIESCQGDAARLRRCLVSGYWRNGARWVADGTYRSVRGNRTLHVHPTSVLFTRKPRSGWVVFHEMEETTKTQIRIITEIEPDWLVDHGHHKFETGRS</sequence>
<dbReference type="SMART" id="SM00847">
    <property type="entry name" value="HA2"/>
    <property type="match status" value="1"/>
</dbReference>
<dbReference type="InterPro" id="IPR007504">
    <property type="entry name" value="H/ACA_rnp_Gar1/Naf1"/>
</dbReference>
<evidence type="ECO:0000256" key="1">
    <source>
        <dbReference type="ARBA" id="ARBA00004604"/>
    </source>
</evidence>
<evidence type="ECO:0000256" key="15">
    <source>
        <dbReference type="ARBA" id="ARBA00042224"/>
    </source>
</evidence>
<protein>
    <recommendedName>
        <fullName evidence="14">H/ACA ribonucleoprotein complex subunit GAR1</fullName>
        <ecNumber evidence="3">3.6.4.13</ecNumber>
    </recommendedName>
    <alternativeName>
        <fullName evidence="17">H/ACA ribonucleoprotein complex subunit gar1</fullName>
    </alternativeName>
    <alternativeName>
        <fullName evidence="15">snoRNP protein GAR1</fullName>
    </alternativeName>
</protein>
<dbReference type="InterPro" id="IPR049945">
    <property type="entry name" value="AAA_22"/>
</dbReference>
<dbReference type="GO" id="GO:0006364">
    <property type="term" value="P:rRNA processing"/>
    <property type="evidence" value="ECO:0007669"/>
    <property type="project" value="UniProtKB-KW"/>
</dbReference>
<feature type="region of interest" description="Disordered" evidence="18">
    <location>
        <begin position="181"/>
        <end position="203"/>
    </location>
</feature>
<dbReference type="InterPro" id="IPR014001">
    <property type="entry name" value="Helicase_ATP-bd"/>
</dbReference>
<comment type="similarity">
    <text evidence="2">Belongs to the DEAD box helicase family. DEAH subfamily.</text>
</comment>
<evidence type="ECO:0000256" key="17">
    <source>
        <dbReference type="ARBA" id="ARBA00067245"/>
    </source>
</evidence>
<keyword evidence="22" id="KW-1185">Reference proteome</keyword>
<dbReference type="AlphaFoldDB" id="A0A8H6VX74"/>
<dbReference type="PROSITE" id="PS00690">
    <property type="entry name" value="DEAH_ATP_HELICASE"/>
    <property type="match status" value="1"/>
</dbReference>
<dbReference type="GO" id="GO:0001522">
    <property type="term" value="P:pseudouridine synthesis"/>
    <property type="evidence" value="ECO:0007669"/>
    <property type="project" value="InterPro"/>
</dbReference>
<reference evidence="21" key="1">
    <citation type="submission" date="2020-05" db="EMBL/GenBank/DDBJ databases">
        <title>Mycena genomes resolve the evolution of fungal bioluminescence.</title>
        <authorList>
            <person name="Tsai I.J."/>
        </authorList>
    </citation>
    <scope>NUCLEOTIDE SEQUENCE</scope>
    <source>
        <strain evidence="21">171206Taipei</strain>
    </source>
</reference>
<dbReference type="GO" id="GO:0016887">
    <property type="term" value="F:ATP hydrolysis activity"/>
    <property type="evidence" value="ECO:0007669"/>
    <property type="project" value="InterPro"/>
</dbReference>
<dbReference type="OrthoDB" id="10253254at2759"/>
<keyword evidence="5" id="KW-0698">rRNA processing</keyword>
<keyword evidence="10" id="KW-0694">RNA-binding</keyword>
<comment type="caution">
    <text evidence="21">The sequence shown here is derived from an EMBL/GenBank/DDBJ whole genome shotgun (WGS) entry which is preliminary data.</text>
</comment>
<evidence type="ECO:0000256" key="11">
    <source>
        <dbReference type="ARBA" id="ARBA00023242"/>
    </source>
</evidence>
<dbReference type="FunFam" id="2.40.10.230:FF:000001">
    <property type="entry name" value="H/ACA ribonucleoprotein complex subunit"/>
    <property type="match status" value="1"/>
</dbReference>
<gene>
    <name evidence="21" type="ORF">MIND_01058900</name>
</gene>
<evidence type="ECO:0000259" key="20">
    <source>
        <dbReference type="PROSITE" id="PS51194"/>
    </source>
</evidence>
<dbReference type="GO" id="GO:0005524">
    <property type="term" value="F:ATP binding"/>
    <property type="evidence" value="ECO:0007669"/>
    <property type="project" value="UniProtKB-KW"/>
</dbReference>
<dbReference type="Pfam" id="PF21010">
    <property type="entry name" value="HA2_C"/>
    <property type="match status" value="1"/>
</dbReference>
<evidence type="ECO:0000256" key="6">
    <source>
        <dbReference type="ARBA" id="ARBA00022741"/>
    </source>
</evidence>
<evidence type="ECO:0000313" key="22">
    <source>
        <dbReference type="Proteomes" id="UP000636479"/>
    </source>
</evidence>
<evidence type="ECO:0000256" key="4">
    <source>
        <dbReference type="ARBA" id="ARBA00022517"/>
    </source>
</evidence>
<dbReference type="GeneID" id="59349686"/>
<dbReference type="FunFam" id="3.40.50.300:FF:000578">
    <property type="entry name" value="probable ATP-dependent RNA helicase DHX35"/>
    <property type="match status" value="1"/>
</dbReference>
<dbReference type="CDD" id="cd18791">
    <property type="entry name" value="SF2_C_RHA"/>
    <property type="match status" value="1"/>
</dbReference>
<proteinExistence type="inferred from homology"/>
<dbReference type="GO" id="GO:0003724">
    <property type="term" value="F:RNA helicase activity"/>
    <property type="evidence" value="ECO:0007669"/>
    <property type="project" value="UniProtKB-EC"/>
</dbReference>
<dbReference type="EMBL" id="JACAZF010000009">
    <property type="protein sequence ID" value="KAF7295201.1"/>
    <property type="molecule type" value="Genomic_DNA"/>
</dbReference>
<accession>A0A8H6VX74</accession>
<keyword evidence="7" id="KW-0378">Hydrolase</keyword>
<keyword evidence="9" id="KW-0067">ATP-binding</keyword>
<evidence type="ECO:0000256" key="7">
    <source>
        <dbReference type="ARBA" id="ARBA00022801"/>
    </source>
</evidence>
<evidence type="ECO:0000256" key="10">
    <source>
        <dbReference type="ARBA" id="ARBA00022884"/>
    </source>
</evidence>
<dbReference type="SMART" id="SM00487">
    <property type="entry name" value="DEXDc"/>
    <property type="match status" value="1"/>
</dbReference>
<feature type="region of interest" description="Disordered" evidence="18">
    <location>
        <begin position="130"/>
        <end position="160"/>
    </location>
</feature>
<keyword evidence="12" id="KW-0687">Ribonucleoprotein</keyword>
<dbReference type="SUPFAM" id="SSF52540">
    <property type="entry name" value="P-loop containing nucleoside triphosphate hydrolases"/>
    <property type="match status" value="1"/>
</dbReference>
<dbReference type="InterPro" id="IPR002464">
    <property type="entry name" value="DNA/RNA_helicase_DEAH_CS"/>
</dbReference>
<feature type="domain" description="Helicase C-terminal" evidence="20">
    <location>
        <begin position="437"/>
        <end position="613"/>
    </location>
</feature>
<evidence type="ECO:0000256" key="2">
    <source>
        <dbReference type="ARBA" id="ARBA00008792"/>
    </source>
</evidence>
<organism evidence="21 22">
    <name type="scientific">Mycena indigotica</name>
    <dbReference type="NCBI Taxonomy" id="2126181"/>
    <lineage>
        <taxon>Eukaryota</taxon>
        <taxon>Fungi</taxon>
        <taxon>Dikarya</taxon>
        <taxon>Basidiomycota</taxon>
        <taxon>Agaricomycotina</taxon>
        <taxon>Agaricomycetes</taxon>
        <taxon>Agaricomycetidae</taxon>
        <taxon>Agaricales</taxon>
        <taxon>Marasmiineae</taxon>
        <taxon>Mycenaceae</taxon>
        <taxon>Mycena</taxon>
    </lineage>
</organism>
<feature type="domain" description="Helicase ATP-binding" evidence="19">
    <location>
        <begin position="230"/>
        <end position="410"/>
    </location>
</feature>
<evidence type="ECO:0000313" key="21">
    <source>
        <dbReference type="EMBL" id="KAF7295201.1"/>
    </source>
</evidence>
<evidence type="ECO:0000259" key="19">
    <source>
        <dbReference type="PROSITE" id="PS51192"/>
    </source>
</evidence>
<dbReference type="Gene3D" id="2.40.10.230">
    <property type="entry name" value="Probable tRNA pseudouridine synthase domain"/>
    <property type="match status" value="1"/>
</dbReference>
<dbReference type="GO" id="GO:0071013">
    <property type="term" value="C:catalytic step 2 spliceosome"/>
    <property type="evidence" value="ECO:0007669"/>
    <property type="project" value="TreeGrafter"/>
</dbReference>
<dbReference type="InterPro" id="IPR038664">
    <property type="entry name" value="Gar1/Naf1_Cbf5-bd_sf"/>
</dbReference>
<dbReference type="PANTHER" id="PTHR18934">
    <property type="entry name" value="ATP-DEPENDENT RNA HELICASE"/>
    <property type="match status" value="1"/>
</dbReference>
<dbReference type="PROSITE" id="PS51192">
    <property type="entry name" value="HELICASE_ATP_BIND_1"/>
    <property type="match status" value="1"/>
</dbReference>
<evidence type="ECO:0000256" key="12">
    <source>
        <dbReference type="ARBA" id="ARBA00023274"/>
    </source>
</evidence>
<dbReference type="InterPro" id="IPR009000">
    <property type="entry name" value="Transl_B-barrel_sf"/>
</dbReference>
<dbReference type="InterPro" id="IPR007502">
    <property type="entry name" value="Helicase-assoc_dom"/>
</dbReference>
<dbReference type="InterPro" id="IPR001650">
    <property type="entry name" value="Helicase_C-like"/>
</dbReference>
<dbReference type="SMART" id="SM00490">
    <property type="entry name" value="HELICc"/>
    <property type="match status" value="1"/>
</dbReference>
<dbReference type="InterPro" id="IPR011709">
    <property type="entry name" value="DEAD-box_helicase_OB_fold"/>
</dbReference>
<evidence type="ECO:0000256" key="9">
    <source>
        <dbReference type="ARBA" id="ARBA00022840"/>
    </source>
</evidence>
<feature type="region of interest" description="Disordered" evidence="18">
    <location>
        <begin position="1"/>
        <end position="30"/>
    </location>
</feature>
<keyword evidence="6" id="KW-0547">Nucleotide-binding</keyword>
<dbReference type="Pfam" id="PF00271">
    <property type="entry name" value="Helicase_C"/>
    <property type="match status" value="1"/>
</dbReference>
<dbReference type="PANTHER" id="PTHR18934:SF136">
    <property type="entry name" value="ATP-DEPENDENT RNA HELICASE DHX35-RELATED"/>
    <property type="match status" value="1"/>
</dbReference>
<dbReference type="Pfam" id="PF07717">
    <property type="entry name" value="OB_NTP_bind"/>
    <property type="match status" value="1"/>
</dbReference>
<evidence type="ECO:0000256" key="3">
    <source>
        <dbReference type="ARBA" id="ARBA00012552"/>
    </source>
</evidence>
<name>A0A8H6VX74_9AGAR</name>
<dbReference type="PROSITE" id="PS51194">
    <property type="entry name" value="HELICASE_CTER"/>
    <property type="match status" value="1"/>
</dbReference>
<keyword evidence="11" id="KW-0539">Nucleus</keyword>
<comment type="catalytic activity">
    <reaction evidence="16">
        <text>ATP + H2O = ADP + phosphate + H(+)</text>
        <dbReference type="Rhea" id="RHEA:13065"/>
        <dbReference type="ChEBI" id="CHEBI:15377"/>
        <dbReference type="ChEBI" id="CHEBI:15378"/>
        <dbReference type="ChEBI" id="CHEBI:30616"/>
        <dbReference type="ChEBI" id="CHEBI:43474"/>
        <dbReference type="ChEBI" id="CHEBI:456216"/>
        <dbReference type="EC" id="3.6.4.13"/>
    </reaction>
</comment>
<dbReference type="Gene3D" id="1.20.120.1080">
    <property type="match status" value="1"/>
</dbReference>
<comment type="subcellular location">
    <subcellularLocation>
        <location evidence="1">Nucleus</location>
        <location evidence="1">Nucleolus</location>
    </subcellularLocation>
</comment>
<dbReference type="GO" id="GO:0005730">
    <property type="term" value="C:nucleolus"/>
    <property type="evidence" value="ECO:0007669"/>
    <property type="project" value="UniProtKB-SubCell"/>
</dbReference>
<evidence type="ECO:0000256" key="18">
    <source>
        <dbReference type="SAM" id="MobiDB-lite"/>
    </source>
</evidence>
<evidence type="ECO:0000256" key="14">
    <source>
        <dbReference type="ARBA" id="ARBA00040068"/>
    </source>
</evidence>
<comment type="similarity">
    <text evidence="13">Belongs to the GAR1 family.</text>
</comment>
<dbReference type="GO" id="GO:0003723">
    <property type="term" value="F:RNA binding"/>
    <property type="evidence" value="ECO:0007669"/>
    <property type="project" value="UniProtKB-KW"/>
</dbReference>
<dbReference type="Pfam" id="PF04410">
    <property type="entry name" value="Gar1"/>
    <property type="match status" value="1"/>
</dbReference>